<dbReference type="Pfam" id="PF13032">
    <property type="entry name" value="RNaseH_pPIWI_RE"/>
    <property type="match status" value="1"/>
</dbReference>
<dbReference type="InterPro" id="IPR025085">
    <property type="entry name" value="pPIWI_RE_X"/>
</dbReference>
<dbReference type="InterPro" id="IPR024996">
    <property type="entry name" value="RNaseH_pPIWI_RE"/>
</dbReference>
<evidence type="ECO:0008006" key="6">
    <source>
        <dbReference type="Google" id="ProtNLM"/>
    </source>
</evidence>
<reference evidence="5" key="1">
    <citation type="submission" date="2016-06" db="EMBL/GenBank/DDBJ databases">
        <authorList>
            <person name="Nascimento L."/>
            <person name="Pereira R.V."/>
            <person name="Martins L.F."/>
            <person name="Quaggio R.B."/>
            <person name="Silva A.M."/>
            <person name="Setubal J.C."/>
        </authorList>
    </citation>
    <scope>NUCLEOTIDE SEQUENCE [LARGE SCALE GENOMIC DNA]</scope>
</reference>
<evidence type="ECO:0000313" key="4">
    <source>
        <dbReference type="EMBL" id="OUM88531.1"/>
    </source>
</evidence>
<name>A0A1Y3PME3_9BACI</name>
<dbReference type="InterPro" id="IPR040496">
    <property type="entry name" value="MID_pPIWI_RE"/>
</dbReference>
<comment type="caution">
    <text evidence="4">The sequence shown here is derived from an EMBL/GenBank/DDBJ whole genome shotgun (WGS) entry which is preliminary data.</text>
</comment>
<organism evidence="4 5">
    <name type="scientific">Bacillus thermozeamaize</name>
    <dbReference type="NCBI Taxonomy" id="230954"/>
    <lineage>
        <taxon>Bacteria</taxon>
        <taxon>Bacillati</taxon>
        <taxon>Bacillota</taxon>
        <taxon>Bacilli</taxon>
        <taxon>Bacillales</taxon>
        <taxon>Bacillaceae</taxon>
        <taxon>Bacillus</taxon>
    </lineage>
</organism>
<evidence type="ECO:0000259" key="2">
    <source>
        <dbReference type="Pfam" id="PF13111"/>
    </source>
</evidence>
<dbReference type="EMBL" id="LZRT01000060">
    <property type="protein sequence ID" value="OUM88531.1"/>
    <property type="molecule type" value="Genomic_DNA"/>
</dbReference>
<feature type="domain" description="pPIWI-RE module N-terminal" evidence="2">
    <location>
        <begin position="9"/>
        <end position="374"/>
    </location>
</feature>
<dbReference type="Proteomes" id="UP000196475">
    <property type="component" value="Unassembled WGS sequence"/>
</dbReference>
<evidence type="ECO:0000259" key="3">
    <source>
        <dbReference type="Pfam" id="PF18157"/>
    </source>
</evidence>
<gene>
    <name evidence="4" type="ORF">BAA01_05380</name>
</gene>
<feature type="domain" description="Prokaryotic pPIWI-RE MID" evidence="3">
    <location>
        <begin position="461"/>
        <end position="551"/>
    </location>
</feature>
<accession>A0A1Y3PME3</accession>
<dbReference type="Pfam" id="PF13111">
    <property type="entry name" value="pPIWI_RE_X"/>
    <property type="match status" value="1"/>
</dbReference>
<evidence type="ECO:0000259" key="1">
    <source>
        <dbReference type="Pfam" id="PF13032"/>
    </source>
</evidence>
<dbReference type="AlphaFoldDB" id="A0A1Y3PME3"/>
<evidence type="ECO:0000313" key="5">
    <source>
        <dbReference type="Proteomes" id="UP000196475"/>
    </source>
</evidence>
<feature type="domain" description="pPIWI-RE RNaseH" evidence="1">
    <location>
        <begin position="586"/>
        <end position="808"/>
    </location>
</feature>
<protein>
    <recommendedName>
        <fullName evidence="6">DUF3893 domain-containing protein</fullName>
    </recommendedName>
</protein>
<proteinExistence type="predicted"/>
<sequence>MSKVMQLYSFPVDLKSVPEIPLYALSMPKPWRDYLAQFKEGEYKYRFKLHGLGDKLEAVFPSIISSHFSTQVVKDGKPWIIATEKLDLDVITQMFLSWLKVKAGNGVTDPGLLRQLQELPDWDWSTFDLERDVYDESILYKVVPGLFAHSFCREPVYFDIGGQELSFYPIAAAENGYECMSEPIQRKGGAFSYVLRLRLVTRGLRAEQKCLNVRVGIRRFVLQPVIEKKYCLLRWQKRSSIYLSLNNPYIKQDRVSFAKLFAVRDNRREQERKTKWEDEFEEYCSDLVSRQHLSTDAIYCDPKAYFQGVNGIRAFITYSPAAFTINYGAIRPGAGLYERKTLFERFQERFPQLNLLPPLPSIEVRDRRERKPVPPKRDSIYTLEVWSKDMAFFQAVCEQTGEILDTSPSETLPSSVSFPVADPDTGEIQWELRVVHKDPGVMVSPLDDRLATAKETFNQKGIQKRIGEIRRFVEQAREKPMMALVEIEDYPNHEQPTMRKNDPKHAVRIGMLRTGRITQFIHPFGDDEQENTARVQNALYDLFSDRGFLDSRWHFLQHDAMIVGFDYLYPKIEWTSEEGARLWKRGIIPIMSWVRNGEVYVKIGRRKWETFDRALLSFDPYAMKEQTLDQGLIEGYVAKEVQEILAQTEQQVYLFVNAALRRHLWHRLANDRIQLDQLPFEHAFAGQERLRVIRINTTDEVPYADVPNVKGEPTRGQGLFKDSPGIYYSVGARPDTMQISKEKNKWENPRTMIVKQRVVEIIPLGCSTEEERDQLAILTHQLRQVSLTYKEHTILPYPLKRLQAFEKYMKSMDEVETVDGFEELGDESD</sequence>
<dbReference type="Pfam" id="PF18157">
    <property type="entry name" value="MID_pPIWI_RE"/>
    <property type="match status" value="1"/>
</dbReference>